<feature type="compositionally biased region" description="Polar residues" evidence="1">
    <location>
        <begin position="187"/>
        <end position="196"/>
    </location>
</feature>
<keyword evidence="3" id="KW-1185">Reference proteome</keyword>
<protein>
    <submittedName>
        <fullName evidence="2">Uncharacterized protein</fullName>
    </submittedName>
</protein>
<reference evidence="2" key="1">
    <citation type="journal article" date="2020" name="bioRxiv">
        <title>Whole genome comparisons of ergot fungi reveals the divergence and evolution of species within the genus Claviceps are the result of varying mechanisms driving genome evolution and host range expansion.</title>
        <authorList>
            <person name="Wyka S.A."/>
            <person name="Mondo S.J."/>
            <person name="Liu M."/>
            <person name="Dettman J."/>
            <person name="Nalam V."/>
            <person name="Broders K.D."/>
        </authorList>
    </citation>
    <scope>NUCLEOTIDE SEQUENCE</scope>
    <source>
        <strain evidence="2">CCC 602</strain>
    </source>
</reference>
<dbReference type="Proteomes" id="UP000748025">
    <property type="component" value="Unassembled WGS sequence"/>
</dbReference>
<dbReference type="EMBL" id="SRPW01000845">
    <property type="protein sequence ID" value="KAG6011672.1"/>
    <property type="molecule type" value="Genomic_DNA"/>
</dbReference>
<accession>A0A9P7SZW6</accession>
<comment type="caution">
    <text evidence="2">The sequence shown here is derived from an EMBL/GenBank/DDBJ whole genome shotgun (WGS) entry which is preliminary data.</text>
</comment>
<name>A0A9P7SZW6_9HYPO</name>
<evidence type="ECO:0000256" key="1">
    <source>
        <dbReference type="SAM" id="MobiDB-lite"/>
    </source>
</evidence>
<feature type="region of interest" description="Disordered" evidence="1">
    <location>
        <begin position="151"/>
        <end position="229"/>
    </location>
</feature>
<dbReference type="AlphaFoldDB" id="A0A9P7SZW6"/>
<feature type="compositionally biased region" description="Basic and acidic residues" evidence="1">
    <location>
        <begin position="61"/>
        <end position="98"/>
    </location>
</feature>
<proteinExistence type="predicted"/>
<sequence>MPIFQTFAPPFFSAYDPAVRRQLAGPVMTKEDILVAAGIKAEQLQRGAERAAAVQREADDEIGRRMRPSETSRAREMKAAKAREQKAKKAREQKEQKALKSSTNQYQYSVAKCKSPARGRRSERFVALPSGGLMLTRSHLAEVRRRAMAQFGCRPGSRPESAKNDTCSGTKASTSNTHNKDKPAATKESTSKPSVHSPTARRASTAAQRRTSNSNKSKRGVSSTALCLC</sequence>
<feature type="region of interest" description="Disordered" evidence="1">
    <location>
        <begin position="50"/>
        <end position="120"/>
    </location>
</feature>
<feature type="compositionally biased region" description="Polar residues" evidence="1">
    <location>
        <begin position="99"/>
        <end position="108"/>
    </location>
</feature>
<feature type="compositionally biased region" description="Polar residues" evidence="1">
    <location>
        <begin position="220"/>
        <end position="229"/>
    </location>
</feature>
<evidence type="ECO:0000313" key="3">
    <source>
        <dbReference type="Proteomes" id="UP000748025"/>
    </source>
</evidence>
<evidence type="ECO:0000313" key="2">
    <source>
        <dbReference type="EMBL" id="KAG6011672.1"/>
    </source>
</evidence>
<dbReference type="OrthoDB" id="4961064at2759"/>
<feature type="compositionally biased region" description="Polar residues" evidence="1">
    <location>
        <begin position="164"/>
        <end position="177"/>
    </location>
</feature>
<feature type="compositionally biased region" description="Low complexity" evidence="1">
    <location>
        <begin position="197"/>
        <end position="214"/>
    </location>
</feature>
<gene>
    <name evidence="2" type="ORF">E4U43_008190</name>
</gene>
<organism evidence="2 3">
    <name type="scientific">Claviceps pusilla</name>
    <dbReference type="NCBI Taxonomy" id="123648"/>
    <lineage>
        <taxon>Eukaryota</taxon>
        <taxon>Fungi</taxon>
        <taxon>Dikarya</taxon>
        <taxon>Ascomycota</taxon>
        <taxon>Pezizomycotina</taxon>
        <taxon>Sordariomycetes</taxon>
        <taxon>Hypocreomycetidae</taxon>
        <taxon>Hypocreales</taxon>
        <taxon>Clavicipitaceae</taxon>
        <taxon>Claviceps</taxon>
    </lineage>
</organism>